<evidence type="ECO:0000256" key="14">
    <source>
        <dbReference type="ARBA" id="ARBA00022989"/>
    </source>
</evidence>
<evidence type="ECO:0000256" key="4">
    <source>
        <dbReference type="ARBA" id="ARBA00006850"/>
    </source>
</evidence>
<dbReference type="GO" id="GO:0030178">
    <property type="term" value="P:negative regulation of Wnt signaling pathway"/>
    <property type="evidence" value="ECO:0007669"/>
    <property type="project" value="UniProtKB-UniRule"/>
</dbReference>
<dbReference type="Pfam" id="PF01963">
    <property type="entry name" value="TraB_PrgY_gumN"/>
    <property type="match status" value="1"/>
</dbReference>
<keyword evidence="18" id="KW-0508">mRNA splicing</keyword>
<evidence type="ECO:0000259" key="23">
    <source>
        <dbReference type="PROSITE" id="PS52002"/>
    </source>
</evidence>
<comment type="cofactor">
    <cofactor evidence="1">
        <name>Co(2+)</name>
        <dbReference type="ChEBI" id="CHEBI:48828"/>
    </cofactor>
</comment>
<keyword evidence="16" id="KW-0472">Membrane</keyword>
<comment type="similarity">
    <text evidence="4">Belongs to the snRNP Sm proteins family.</text>
</comment>
<evidence type="ECO:0000256" key="19">
    <source>
        <dbReference type="ARBA" id="ARBA00023242"/>
    </source>
</evidence>
<reference evidence="24" key="1">
    <citation type="journal article" date="2012" name="Nature">
        <title>The oyster genome reveals stress adaptation and complexity of shell formation.</title>
        <authorList>
            <person name="Zhang G."/>
            <person name="Fang X."/>
            <person name="Guo X."/>
            <person name="Li L."/>
            <person name="Luo R."/>
            <person name="Xu F."/>
            <person name="Yang P."/>
            <person name="Zhang L."/>
            <person name="Wang X."/>
            <person name="Qi H."/>
            <person name="Xiong Z."/>
            <person name="Que H."/>
            <person name="Xie Y."/>
            <person name="Holland P.W."/>
            <person name="Paps J."/>
            <person name="Zhu Y."/>
            <person name="Wu F."/>
            <person name="Chen Y."/>
            <person name="Wang J."/>
            <person name="Peng C."/>
            <person name="Meng J."/>
            <person name="Yang L."/>
            <person name="Liu J."/>
            <person name="Wen B."/>
            <person name="Zhang N."/>
            <person name="Huang Z."/>
            <person name="Zhu Q."/>
            <person name="Feng Y."/>
            <person name="Mount A."/>
            <person name="Hedgecock D."/>
            <person name="Xu Z."/>
            <person name="Liu Y."/>
            <person name="Domazet-Loso T."/>
            <person name="Du Y."/>
            <person name="Sun X."/>
            <person name="Zhang S."/>
            <person name="Liu B."/>
            <person name="Cheng P."/>
            <person name="Jiang X."/>
            <person name="Li J."/>
            <person name="Fan D."/>
            <person name="Wang W."/>
            <person name="Fu W."/>
            <person name="Wang T."/>
            <person name="Wang B."/>
            <person name="Zhang J."/>
            <person name="Peng Z."/>
            <person name="Li Y."/>
            <person name="Li N."/>
            <person name="Wang J."/>
            <person name="Chen M."/>
            <person name="He Y."/>
            <person name="Tan F."/>
            <person name="Song X."/>
            <person name="Zheng Q."/>
            <person name="Huang R."/>
            <person name="Yang H."/>
            <person name="Du X."/>
            <person name="Chen L."/>
            <person name="Yang M."/>
            <person name="Gaffney P.M."/>
            <person name="Wang S."/>
            <person name="Luo L."/>
            <person name="She Z."/>
            <person name="Ming Y."/>
            <person name="Huang W."/>
            <person name="Zhang S."/>
            <person name="Huang B."/>
            <person name="Zhang Y."/>
            <person name="Qu T."/>
            <person name="Ni P."/>
            <person name="Miao G."/>
            <person name="Wang J."/>
            <person name="Wang Q."/>
            <person name="Steinberg C.E."/>
            <person name="Wang H."/>
            <person name="Li N."/>
            <person name="Qian L."/>
            <person name="Zhang G."/>
            <person name="Li Y."/>
            <person name="Yang H."/>
            <person name="Liu X."/>
            <person name="Wang J."/>
            <person name="Yin Y."/>
            <person name="Wang J."/>
        </authorList>
    </citation>
    <scope>NUCLEOTIDE SEQUENCE [LARGE SCALE GENOMIC DNA]</scope>
    <source>
        <strain evidence="24">05x7-T-G4-1.051#20</strain>
    </source>
</reference>
<evidence type="ECO:0000256" key="11">
    <source>
        <dbReference type="ARBA" id="ARBA00022729"/>
    </source>
</evidence>
<evidence type="ECO:0000256" key="15">
    <source>
        <dbReference type="ARBA" id="ARBA00023049"/>
    </source>
</evidence>
<evidence type="ECO:0000256" key="21">
    <source>
        <dbReference type="RuleBase" id="RU369069"/>
    </source>
</evidence>
<dbReference type="GO" id="GO:0004222">
    <property type="term" value="F:metalloendopeptidase activity"/>
    <property type="evidence" value="ECO:0007669"/>
    <property type="project" value="UniProtKB-UniRule"/>
</dbReference>
<dbReference type="GO" id="GO:0005681">
    <property type="term" value="C:spliceosomal complex"/>
    <property type="evidence" value="ECO:0007669"/>
    <property type="project" value="UniProtKB-KW"/>
</dbReference>
<dbReference type="GO" id="GO:0016055">
    <property type="term" value="P:Wnt signaling pathway"/>
    <property type="evidence" value="ECO:0007669"/>
    <property type="project" value="UniProtKB-KW"/>
</dbReference>
<accession>K1RE71</accession>
<evidence type="ECO:0000256" key="2">
    <source>
        <dbReference type="ARBA" id="ARBA00004123"/>
    </source>
</evidence>
<keyword evidence="17" id="KW-0325">Glycoprotein</keyword>
<dbReference type="FunFam" id="2.30.30.100:FF:000005">
    <property type="entry name" value="U6 snRNA-associated Sm-like protein LSm4"/>
    <property type="match status" value="1"/>
</dbReference>
<evidence type="ECO:0000256" key="20">
    <source>
        <dbReference type="ARBA" id="ARBA00023274"/>
    </source>
</evidence>
<proteinExistence type="inferred from homology"/>
<dbReference type="PANTHER" id="PTHR31120:SF6">
    <property type="entry name" value="METALLOPROTEASE TIKI HOMOLOG"/>
    <property type="match status" value="1"/>
</dbReference>
<protein>
    <recommendedName>
        <fullName evidence="21">Metalloprotease TIKI homolog</fullName>
        <ecNumber evidence="21">3.4.-.-</ecNumber>
    </recommendedName>
</protein>
<keyword evidence="7 21" id="KW-0645">Protease</keyword>
<dbReference type="InterPro" id="IPR001163">
    <property type="entry name" value="Sm_dom_euk/arc"/>
</dbReference>
<evidence type="ECO:0000256" key="6">
    <source>
        <dbReference type="ARBA" id="ARBA00022664"/>
    </source>
</evidence>
<dbReference type="PANTHER" id="PTHR31120">
    <property type="entry name" value="METALLOPROTEASE TIKI"/>
    <property type="match status" value="1"/>
</dbReference>
<dbReference type="Gene3D" id="2.30.30.100">
    <property type="match status" value="1"/>
</dbReference>
<comment type="similarity">
    <text evidence="5 21">Belongs to the TIKI family.</text>
</comment>
<feature type="region of interest" description="Disordered" evidence="22">
    <location>
        <begin position="131"/>
        <end position="150"/>
    </location>
</feature>
<dbReference type="InterPro" id="IPR034101">
    <property type="entry name" value="Lsm4"/>
</dbReference>
<dbReference type="HOGENOM" id="CLU_395514_0_0_1"/>
<comment type="function">
    <text evidence="21">Metalloprotease that acts as a negative regulator of the Wnt signaling pathway.</text>
</comment>
<dbReference type="GO" id="GO:0005886">
    <property type="term" value="C:plasma membrane"/>
    <property type="evidence" value="ECO:0007669"/>
    <property type="project" value="UniProtKB-SubCell"/>
</dbReference>
<comment type="subcellular location">
    <subcellularLocation>
        <location evidence="21">Cell membrane</location>
        <topology evidence="21">Single-pass type I membrane protein</topology>
    </subcellularLocation>
    <subcellularLocation>
        <location evidence="3">Membrane</location>
        <topology evidence="3">Single-pass type I membrane protein</topology>
    </subcellularLocation>
    <subcellularLocation>
        <location evidence="2">Nucleus</location>
    </subcellularLocation>
</comment>
<keyword evidence="13" id="KW-0694">RNA-binding</keyword>
<keyword evidence="10" id="KW-0747">Spliceosome</keyword>
<keyword evidence="14" id="KW-1133">Transmembrane helix</keyword>
<dbReference type="InterPro" id="IPR002816">
    <property type="entry name" value="TraB/PrgY/GumN_fam"/>
</dbReference>
<keyword evidence="12 21" id="KW-0378">Hydrolase</keyword>
<dbReference type="GO" id="GO:0003723">
    <property type="term" value="F:RNA binding"/>
    <property type="evidence" value="ECO:0007669"/>
    <property type="project" value="UniProtKB-KW"/>
</dbReference>
<keyword evidence="9 21" id="KW-0479">Metal-binding</keyword>
<evidence type="ECO:0000256" key="16">
    <source>
        <dbReference type="ARBA" id="ARBA00023136"/>
    </source>
</evidence>
<dbReference type="SUPFAM" id="SSF50182">
    <property type="entry name" value="Sm-like ribonucleoproteins"/>
    <property type="match status" value="1"/>
</dbReference>
<dbReference type="CDD" id="cd01723">
    <property type="entry name" value="LSm4"/>
    <property type="match status" value="1"/>
</dbReference>
<keyword evidence="8" id="KW-0812">Transmembrane</keyword>
<comment type="cofactor">
    <cofactor evidence="21">
        <name>Mn(2+)</name>
        <dbReference type="ChEBI" id="CHEBI:29035"/>
    </cofactor>
    <cofactor evidence="21">
        <name>Co(2+)</name>
        <dbReference type="ChEBI" id="CHEBI:48828"/>
    </cofactor>
    <text evidence="21">Divalent metal cations. Mn(2+) or Co(2+).</text>
</comment>
<keyword evidence="21" id="KW-1003">Cell membrane</keyword>
<dbReference type="Pfam" id="PF01423">
    <property type="entry name" value="LSM"/>
    <property type="match status" value="1"/>
</dbReference>
<dbReference type="EC" id="3.4.-.-" evidence="21"/>
<keyword evidence="20" id="KW-0687">Ribonucleoprotein</keyword>
<keyword evidence="15 21" id="KW-0482">Metalloprotease</keyword>
<dbReference type="GO" id="GO:0046872">
    <property type="term" value="F:metal ion binding"/>
    <property type="evidence" value="ECO:0007669"/>
    <property type="project" value="UniProtKB-UniRule"/>
</dbReference>
<evidence type="ECO:0000256" key="5">
    <source>
        <dbReference type="ARBA" id="ARBA00008261"/>
    </source>
</evidence>
<evidence type="ECO:0000256" key="12">
    <source>
        <dbReference type="ARBA" id="ARBA00022801"/>
    </source>
</evidence>
<dbReference type="GO" id="GO:0000956">
    <property type="term" value="P:nuclear-transcribed mRNA catabolic process"/>
    <property type="evidence" value="ECO:0007669"/>
    <property type="project" value="InterPro"/>
</dbReference>
<keyword evidence="6" id="KW-0507">mRNA processing</keyword>
<sequence>MADEYNKLPLSLLRTAVNHPMLVELKNGETYNGHLVSCDNWMNINLREVICTSRDGDRFWRMPECYIRGSTIKYLRIPDEVIDMVKEEVIQKSKGRGEMRGRGGPQRGGRGGRVLKALLCMVRSEAGVGDEEVGVGGSRGPARVGETDSEAPRRDVKVIHLMVCIQEDTSKSVIPEERECDIANKNPSNLNSFLWTLKRDPPSYFFGTIHVPYTRVWNFIPENTKVAFEESEDIVFELDLTNPYTISALANCQLLPSGKTLDSILPEDIYVRLKDHIQYVKSMLPSWMTADQKGMGLYADYLFDIIAGNWERKRPIWVMLMVNSLTENDIKSRGIPVLDLYLAQEAEKMGKVTGAVERVEEQCVPLNELDFSQVLFALNQTLWQHEVSRSRKNAVHYTTDDLIHHYNCGDLNSIIFNHDTAQVPNLVNSSLPPQDLQTAKMIDEYFRDELINKRNERMTDRVINLLKAHPQKSFFFAFGAGHFLGNETVIDRLKKQGYSIEHIQHDDSIPRSKGKKRRKLRRKKKERKHYFQSVENIWLPMDPSRRPWMDQLNKKTRKQARARETPFNDLWIRIDNKKLTSITFRVSICDAIRMAINTVAMETLPGILKTDYTAPQISRYWVPINIGNQVPQSHADLLRPDSQLNSPDTNTAGESISNSHPSLYFPDYCFPNTFLLLLRLLQLVAFELSSQSALAAG</sequence>
<evidence type="ECO:0000256" key="9">
    <source>
        <dbReference type="ARBA" id="ARBA00022723"/>
    </source>
</evidence>
<dbReference type="GO" id="GO:0006508">
    <property type="term" value="P:proteolysis"/>
    <property type="evidence" value="ECO:0007669"/>
    <property type="project" value="UniProtKB-KW"/>
</dbReference>
<dbReference type="InterPro" id="IPR047575">
    <property type="entry name" value="Sm"/>
</dbReference>
<gene>
    <name evidence="24" type="ORF">CGI_10028197</name>
</gene>
<evidence type="ECO:0000256" key="8">
    <source>
        <dbReference type="ARBA" id="ARBA00022692"/>
    </source>
</evidence>
<name>K1RE71_MAGGI</name>
<keyword evidence="21" id="KW-0879">Wnt signaling pathway</keyword>
<keyword evidence="11 21" id="KW-0732">Signal</keyword>
<dbReference type="InterPro" id="IPR040230">
    <property type="entry name" value="TIKI1/2-like"/>
</dbReference>
<dbReference type="EMBL" id="JH818444">
    <property type="protein sequence ID" value="EKC42014.1"/>
    <property type="molecule type" value="Genomic_DNA"/>
</dbReference>
<feature type="domain" description="Sm" evidence="23">
    <location>
        <begin position="8"/>
        <end position="81"/>
    </location>
</feature>
<evidence type="ECO:0000256" key="1">
    <source>
        <dbReference type="ARBA" id="ARBA00001941"/>
    </source>
</evidence>
<evidence type="ECO:0000256" key="7">
    <source>
        <dbReference type="ARBA" id="ARBA00022670"/>
    </source>
</evidence>
<keyword evidence="19" id="KW-0539">Nucleus</keyword>
<evidence type="ECO:0000256" key="22">
    <source>
        <dbReference type="SAM" id="MobiDB-lite"/>
    </source>
</evidence>
<evidence type="ECO:0000256" key="3">
    <source>
        <dbReference type="ARBA" id="ARBA00004479"/>
    </source>
</evidence>
<feature type="compositionally biased region" description="Basic residues" evidence="22">
    <location>
        <begin position="512"/>
        <end position="527"/>
    </location>
</feature>
<evidence type="ECO:0000256" key="10">
    <source>
        <dbReference type="ARBA" id="ARBA00022728"/>
    </source>
</evidence>
<dbReference type="PROSITE" id="PS52002">
    <property type="entry name" value="SM"/>
    <property type="match status" value="1"/>
</dbReference>
<dbReference type="AlphaFoldDB" id="K1RE71"/>
<evidence type="ECO:0000256" key="13">
    <source>
        <dbReference type="ARBA" id="ARBA00022884"/>
    </source>
</evidence>
<dbReference type="CDD" id="cd14789">
    <property type="entry name" value="Tiki"/>
    <property type="match status" value="1"/>
</dbReference>
<evidence type="ECO:0000256" key="18">
    <source>
        <dbReference type="ARBA" id="ARBA00023187"/>
    </source>
</evidence>
<dbReference type="InParanoid" id="K1RE71"/>
<dbReference type="GO" id="GO:0000398">
    <property type="term" value="P:mRNA splicing, via spliceosome"/>
    <property type="evidence" value="ECO:0007669"/>
    <property type="project" value="InterPro"/>
</dbReference>
<dbReference type="SMART" id="SM00651">
    <property type="entry name" value="Sm"/>
    <property type="match status" value="1"/>
</dbReference>
<organism evidence="24">
    <name type="scientific">Magallana gigas</name>
    <name type="common">Pacific oyster</name>
    <name type="synonym">Crassostrea gigas</name>
    <dbReference type="NCBI Taxonomy" id="29159"/>
    <lineage>
        <taxon>Eukaryota</taxon>
        <taxon>Metazoa</taxon>
        <taxon>Spiralia</taxon>
        <taxon>Lophotrochozoa</taxon>
        <taxon>Mollusca</taxon>
        <taxon>Bivalvia</taxon>
        <taxon>Autobranchia</taxon>
        <taxon>Pteriomorphia</taxon>
        <taxon>Ostreida</taxon>
        <taxon>Ostreoidea</taxon>
        <taxon>Ostreidae</taxon>
        <taxon>Magallana</taxon>
    </lineage>
</organism>
<dbReference type="InterPro" id="IPR010920">
    <property type="entry name" value="LSM_dom_sf"/>
</dbReference>
<feature type="region of interest" description="Disordered" evidence="22">
    <location>
        <begin position="505"/>
        <end position="527"/>
    </location>
</feature>
<evidence type="ECO:0000313" key="24">
    <source>
        <dbReference type="EMBL" id="EKC42014.1"/>
    </source>
</evidence>
<dbReference type="GO" id="GO:0120115">
    <property type="term" value="C:Lsm2-8 complex"/>
    <property type="evidence" value="ECO:0007669"/>
    <property type="project" value="UniProtKB-ARBA"/>
</dbReference>
<evidence type="ECO:0000256" key="17">
    <source>
        <dbReference type="ARBA" id="ARBA00023180"/>
    </source>
</evidence>